<keyword evidence="3 11" id="KW-0813">Transport</keyword>
<accession>A0A835Z4J2</accession>
<evidence type="ECO:0000256" key="8">
    <source>
        <dbReference type="ARBA" id="ARBA00023128"/>
    </source>
</evidence>
<name>A0A835Z4J2_9STRA</name>
<sequence>MSTPQPQVPMAATFAVAGASGISAWMFIHPADLIKVRMQLLGNSGAKTTASMAFNEIRRTQGVKGLYAGLSAAITRQAVYTTARLGLYDIIKAAIAPPGTEVTVLHRLTTGLAAGGIAAFLTCPIEVCLVRMQADGRLPPAERRGYTNVFNALGRVAKEEGVLTYWRGASPTVARAMVVSATQLGTYDQVKTSLLPILGDGAATQTVAALTAAVVYSYASLPLDTAKTRMQGQARARDGAPLKYTGMLQTVGAIAREEGARSLWKGFTPYFVRSGGHTVLMFFFMEQYKALANRYYGVTK</sequence>
<keyword evidence="5" id="KW-0677">Repeat</keyword>
<dbReference type="PROSITE" id="PS50920">
    <property type="entry name" value="SOLCAR"/>
    <property type="match status" value="3"/>
</dbReference>
<dbReference type="SUPFAM" id="SSF103506">
    <property type="entry name" value="Mitochondrial carrier"/>
    <property type="match status" value="1"/>
</dbReference>
<evidence type="ECO:0000256" key="10">
    <source>
        <dbReference type="PROSITE-ProRule" id="PRU00282"/>
    </source>
</evidence>
<evidence type="ECO:0000313" key="13">
    <source>
        <dbReference type="EMBL" id="KAG5185542.1"/>
    </source>
</evidence>
<dbReference type="Gene3D" id="1.50.40.10">
    <property type="entry name" value="Mitochondrial carrier domain"/>
    <property type="match status" value="1"/>
</dbReference>
<dbReference type="InterPro" id="IPR023395">
    <property type="entry name" value="MCP_dom_sf"/>
</dbReference>
<dbReference type="PANTHER" id="PTHR45618">
    <property type="entry name" value="MITOCHONDRIAL DICARBOXYLATE CARRIER-RELATED"/>
    <property type="match status" value="1"/>
</dbReference>
<evidence type="ECO:0000256" key="9">
    <source>
        <dbReference type="ARBA" id="ARBA00023136"/>
    </source>
</evidence>
<evidence type="ECO:0000256" key="6">
    <source>
        <dbReference type="ARBA" id="ARBA00022792"/>
    </source>
</evidence>
<dbReference type="OrthoDB" id="756301at2759"/>
<comment type="subcellular location">
    <subcellularLocation>
        <location evidence="1">Mitochondrion inner membrane</location>
        <topology evidence="1">Multi-pass membrane protein</topology>
    </subcellularLocation>
</comment>
<feature type="repeat" description="Solcar" evidence="10">
    <location>
        <begin position="102"/>
        <end position="193"/>
    </location>
</feature>
<evidence type="ECO:0000256" key="5">
    <source>
        <dbReference type="ARBA" id="ARBA00022737"/>
    </source>
</evidence>
<feature type="repeat" description="Solcar" evidence="10">
    <location>
        <begin position="200"/>
        <end position="291"/>
    </location>
</feature>
<protein>
    <submittedName>
        <fullName evidence="13">Mitochondrial carrier domain-containing protein</fullName>
    </submittedName>
</protein>
<dbReference type="FunFam" id="1.50.40.10:FF:000009">
    <property type="entry name" value="Mitochondrial 2-oxoglutarate/malate carrier protein"/>
    <property type="match status" value="1"/>
</dbReference>
<keyword evidence="4 10" id="KW-0812">Transmembrane</keyword>
<evidence type="ECO:0000313" key="14">
    <source>
        <dbReference type="Proteomes" id="UP000664859"/>
    </source>
</evidence>
<gene>
    <name evidence="13" type="ORF">JKP88DRAFT_194440</name>
</gene>
<keyword evidence="7 12" id="KW-1133">Transmembrane helix</keyword>
<evidence type="ECO:0000256" key="4">
    <source>
        <dbReference type="ARBA" id="ARBA00022692"/>
    </source>
</evidence>
<keyword evidence="14" id="KW-1185">Reference proteome</keyword>
<comment type="similarity">
    <text evidence="2 11">Belongs to the mitochondrial carrier (TC 2.A.29) family.</text>
</comment>
<evidence type="ECO:0000256" key="2">
    <source>
        <dbReference type="ARBA" id="ARBA00006375"/>
    </source>
</evidence>
<dbReference type="Pfam" id="PF00153">
    <property type="entry name" value="Mito_carr"/>
    <property type="match status" value="3"/>
</dbReference>
<evidence type="ECO:0000256" key="11">
    <source>
        <dbReference type="RuleBase" id="RU000488"/>
    </source>
</evidence>
<dbReference type="InterPro" id="IPR018108">
    <property type="entry name" value="MCP_transmembrane"/>
</dbReference>
<keyword evidence="9 10" id="KW-0472">Membrane</keyword>
<evidence type="ECO:0000256" key="1">
    <source>
        <dbReference type="ARBA" id="ARBA00004448"/>
    </source>
</evidence>
<organism evidence="13 14">
    <name type="scientific">Tribonema minus</name>
    <dbReference type="NCBI Taxonomy" id="303371"/>
    <lineage>
        <taxon>Eukaryota</taxon>
        <taxon>Sar</taxon>
        <taxon>Stramenopiles</taxon>
        <taxon>Ochrophyta</taxon>
        <taxon>PX clade</taxon>
        <taxon>Xanthophyceae</taxon>
        <taxon>Tribonematales</taxon>
        <taxon>Tribonemataceae</taxon>
        <taxon>Tribonema</taxon>
    </lineage>
</organism>
<comment type="caution">
    <text evidence="13">The sequence shown here is derived from an EMBL/GenBank/DDBJ whole genome shotgun (WGS) entry which is preliminary data.</text>
</comment>
<reference evidence="13" key="1">
    <citation type="submission" date="2021-02" db="EMBL/GenBank/DDBJ databases">
        <title>First Annotated Genome of the Yellow-green Alga Tribonema minus.</title>
        <authorList>
            <person name="Mahan K.M."/>
        </authorList>
    </citation>
    <scope>NUCLEOTIDE SEQUENCE</scope>
    <source>
        <strain evidence="13">UTEX B ZZ1240</strain>
    </source>
</reference>
<dbReference type="Proteomes" id="UP000664859">
    <property type="component" value="Unassembled WGS sequence"/>
</dbReference>
<evidence type="ECO:0000256" key="3">
    <source>
        <dbReference type="ARBA" id="ARBA00022448"/>
    </source>
</evidence>
<feature type="transmembrane region" description="Helical" evidence="12">
    <location>
        <begin position="6"/>
        <end position="28"/>
    </location>
</feature>
<proteinExistence type="inferred from homology"/>
<keyword evidence="8" id="KW-0496">Mitochondrion</keyword>
<dbReference type="EMBL" id="JAFCMP010000127">
    <property type="protein sequence ID" value="KAG5185542.1"/>
    <property type="molecule type" value="Genomic_DNA"/>
</dbReference>
<feature type="repeat" description="Solcar" evidence="10">
    <location>
        <begin position="12"/>
        <end position="94"/>
    </location>
</feature>
<keyword evidence="6" id="KW-0999">Mitochondrion inner membrane</keyword>
<dbReference type="AlphaFoldDB" id="A0A835Z4J2"/>
<evidence type="ECO:0000256" key="12">
    <source>
        <dbReference type="SAM" id="Phobius"/>
    </source>
</evidence>
<dbReference type="InterPro" id="IPR050391">
    <property type="entry name" value="Mito_Metabolite_Transporter"/>
</dbReference>
<evidence type="ECO:0000256" key="7">
    <source>
        <dbReference type="ARBA" id="ARBA00022989"/>
    </source>
</evidence>
<dbReference type="GO" id="GO:0005743">
    <property type="term" value="C:mitochondrial inner membrane"/>
    <property type="evidence" value="ECO:0007669"/>
    <property type="project" value="UniProtKB-SubCell"/>
</dbReference>